<dbReference type="SUPFAM" id="SSF53597">
    <property type="entry name" value="Dihydrofolate reductase-like"/>
    <property type="match status" value="1"/>
</dbReference>
<sequence length="225" mass="24407">MRPYVIVNVAVSADGKLSTRERRQVKISGSQDFERVDTLKAGCDAIMVGIGTVLADDPSLTIKSPDHIAERTRQGKPEHPVRIVVDSHARTPPDAKILHKGSGKRIVAVSEAAPTERMQNLKSLSDVIVAGKKQVDLTYFLHKLAEEGITRLMVEGGGTLIWGLISEGLVDELFMFVGNIIIGGYNAPTLAEGPGFIKESDFPTLKLIGTSIIEEGVLIHWKMGD</sequence>
<comment type="catalytic activity">
    <reaction evidence="8">
        <text>2,5-diamino-6-(1-D-ribitylamino)pyrimidin-4(3H)-one 5'-phosphate + NADP(+) = 2,5-diamino-6-(1-D-ribosylamino)pyrimidin-4(3H)-one 5'-phosphate + NADPH + H(+)</text>
        <dbReference type="Rhea" id="RHEA:27278"/>
        <dbReference type="ChEBI" id="CHEBI:15378"/>
        <dbReference type="ChEBI" id="CHEBI:57783"/>
        <dbReference type="ChEBI" id="CHEBI:58349"/>
        <dbReference type="ChEBI" id="CHEBI:58890"/>
        <dbReference type="ChEBI" id="CHEBI:59545"/>
        <dbReference type="EC" id="1.1.1.302"/>
    </reaction>
</comment>
<evidence type="ECO:0000256" key="2">
    <source>
        <dbReference type="ARBA" id="ARBA00009723"/>
    </source>
</evidence>
<dbReference type="GO" id="GO:0050661">
    <property type="term" value="F:NADP binding"/>
    <property type="evidence" value="ECO:0007669"/>
    <property type="project" value="InterPro"/>
</dbReference>
<dbReference type="PANTHER" id="PTHR38011">
    <property type="entry name" value="DIHYDROFOLATE REDUCTASE FAMILY PROTEIN (AFU_ORTHOLOGUE AFUA_8G06820)"/>
    <property type="match status" value="1"/>
</dbReference>
<evidence type="ECO:0000259" key="10">
    <source>
        <dbReference type="Pfam" id="PF01872"/>
    </source>
</evidence>
<dbReference type="InterPro" id="IPR011549">
    <property type="entry name" value="RibD_C"/>
</dbReference>
<name>A0A8E7B4Z8_9EURY</name>
<dbReference type="Gene3D" id="3.40.430.10">
    <property type="entry name" value="Dihydrofolate Reductase, subunit A"/>
    <property type="match status" value="1"/>
</dbReference>
<evidence type="ECO:0000256" key="6">
    <source>
        <dbReference type="ARBA" id="ARBA00023002"/>
    </source>
</evidence>
<evidence type="ECO:0000256" key="9">
    <source>
        <dbReference type="NCBIfam" id="TIGR01508"/>
    </source>
</evidence>
<keyword evidence="12" id="KW-1185">Reference proteome</keyword>
<comment type="pathway">
    <text evidence="1">Cofactor biosynthesis; riboflavin biosynthesis.</text>
</comment>
<dbReference type="InterPro" id="IPR006401">
    <property type="entry name" value="Rib_reduct_arc"/>
</dbReference>
<dbReference type="Proteomes" id="UP000680656">
    <property type="component" value="Chromosome"/>
</dbReference>
<keyword evidence="6 11" id="KW-0560">Oxidoreductase</keyword>
<keyword evidence="4" id="KW-0686">Riboflavin biosynthesis</keyword>
<dbReference type="KEGG" id="mrtj:KHC33_03740"/>
<dbReference type="InterPro" id="IPR050765">
    <property type="entry name" value="Riboflavin_Biosynth_HTPR"/>
</dbReference>
<dbReference type="GO" id="GO:0009231">
    <property type="term" value="P:riboflavin biosynthetic process"/>
    <property type="evidence" value="ECO:0007669"/>
    <property type="project" value="UniProtKB-UniPathway"/>
</dbReference>
<evidence type="ECO:0000256" key="3">
    <source>
        <dbReference type="ARBA" id="ARBA00011738"/>
    </source>
</evidence>
<evidence type="ECO:0000256" key="4">
    <source>
        <dbReference type="ARBA" id="ARBA00022619"/>
    </source>
</evidence>
<reference evidence="11 12" key="1">
    <citation type="submission" date="2021-05" db="EMBL/GenBank/DDBJ databases">
        <title>A novel Methanospirillum isolate from a pyrite-forming mixed culture.</title>
        <authorList>
            <person name="Bunk B."/>
            <person name="Sproer C."/>
            <person name="Spring S."/>
            <person name="Pester M."/>
        </authorList>
    </citation>
    <scope>NUCLEOTIDE SEQUENCE [LARGE SCALE GENOMIC DNA]</scope>
    <source>
        <strain evidence="11 12">J.3.6.1-F.2.7.3</strain>
    </source>
</reference>
<dbReference type="UniPathway" id="UPA00275"/>
<gene>
    <name evidence="11" type="ORF">KHC33_03740</name>
</gene>
<evidence type="ECO:0000256" key="7">
    <source>
        <dbReference type="ARBA" id="ARBA00047550"/>
    </source>
</evidence>
<proteinExistence type="inferred from homology"/>
<dbReference type="EMBL" id="CP075546">
    <property type="protein sequence ID" value="QVV90531.1"/>
    <property type="molecule type" value="Genomic_DNA"/>
</dbReference>
<evidence type="ECO:0000256" key="8">
    <source>
        <dbReference type="ARBA" id="ARBA00049020"/>
    </source>
</evidence>
<dbReference type="NCBIfam" id="TIGR01508">
    <property type="entry name" value="rib_reduct_arch"/>
    <property type="match status" value="1"/>
</dbReference>
<comment type="subunit">
    <text evidence="3">Homodimer.</text>
</comment>
<comment type="similarity">
    <text evidence="2">Belongs to the HTP reductase family.</text>
</comment>
<dbReference type="AlphaFoldDB" id="A0A8E7B4Z8"/>
<dbReference type="InterPro" id="IPR024072">
    <property type="entry name" value="DHFR-like_dom_sf"/>
</dbReference>
<dbReference type="NCBIfam" id="TIGR00227">
    <property type="entry name" value="ribD_Cterm"/>
    <property type="match status" value="1"/>
</dbReference>
<evidence type="ECO:0000313" key="12">
    <source>
        <dbReference type="Proteomes" id="UP000680656"/>
    </source>
</evidence>
<keyword evidence="5" id="KW-0521">NADP</keyword>
<dbReference type="RefSeq" id="WP_214421298.1">
    <property type="nucleotide sequence ID" value="NZ_CP075546.1"/>
</dbReference>
<dbReference type="EC" id="1.1.1.302" evidence="9"/>
<protein>
    <recommendedName>
        <fullName evidence="9">2,5-diamino-6-(ribosylamino)-4(3H)-pyrimidinone 5'-phosphate reductase</fullName>
        <ecNumber evidence="9">1.1.1.302</ecNumber>
    </recommendedName>
</protein>
<dbReference type="GO" id="GO:0008703">
    <property type="term" value="F:5-amino-6-(5-phosphoribosylamino)uracil reductase activity"/>
    <property type="evidence" value="ECO:0007669"/>
    <property type="project" value="InterPro"/>
</dbReference>
<evidence type="ECO:0000256" key="1">
    <source>
        <dbReference type="ARBA" id="ARBA00005104"/>
    </source>
</evidence>
<dbReference type="PANTHER" id="PTHR38011:SF7">
    <property type="entry name" value="2,5-DIAMINO-6-RIBOSYLAMINO-4(3H)-PYRIMIDINONE 5'-PHOSPHATE REDUCTASE"/>
    <property type="match status" value="1"/>
</dbReference>
<evidence type="ECO:0000313" key="11">
    <source>
        <dbReference type="EMBL" id="QVV90531.1"/>
    </source>
</evidence>
<feature type="domain" description="Bacterial bifunctional deaminase-reductase C-terminal" evidence="10">
    <location>
        <begin position="3"/>
        <end position="218"/>
    </location>
</feature>
<dbReference type="InterPro" id="IPR002734">
    <property type="entry name" value="RibDG_C"/>
</dbReference>
<dbReference type="GeneID" id="65096266"/>
<comment type="catalytic activity">
    <reaction evidence="7">
        <text>2,5-diamino-6-(1-D-ribitylamino)pyrimidin-4(3H)-one 5'-phosphate + NAD(+) = 2,5-diamino-6-(1-D-ribosylamino)pyrimidin-4(3H)-one 5'-phosphate + NADH + H(+)</text>
        <dbReference type="Rhea" id="RHEA:27274"/>
        <dbReference type="ChEBI" id="CHEBI:15378"/>
        <dbReference type="ChEBI" id="CHEBI:57540"/>
        <dbReference type="ChEBI" id="CHEBI:57945"/>
        <dbReference type="ChEBI" id="CHEBI:58890"/>
        <dbReference type="ChEBI" id="CHEBI:59545"/>
        <dbReference type="EC" id="1.1.1.302"/>
    </reaction>
</comment>
<organism evidence="11 12">
    <name type="scientific">Methanospirillum purgamenti</name>
    <dbReference type="NCBI Taxonomy" id="2834276"/>
    <lineage>
        <taxon>Archaea</taxon>
        <taxon>Methanobacteriati</taxon>
        <taxon>Methanobacteriota</taxon>
        <taxon>Stenosarchaea group</taxon>
        <taxon>Methanomicrobia</taxon>
        <taxon>Methanomicrobiales</taxon>
        <taxon>Methanospirillaceae</taxon>
        <taxon>Methanospirillum</taxon>
    </lineage>
</organism>
<accession>A0A8E7B4Z8</accession>
<dbReference type="Pfam" id="PF01872">
    <property type="entry name" value="RibD_C"/>
    <property type="match status" value="1"/>
</dbReference>
<evidence type="ECO:0000256" key="5">
    <source>
        <dbReference type="ARBA" id="ARBA00022857"/>
    </source>
</evidence>